<dbReference type="InterPro" id="IPR012430">
    <property type="entry name" value="TMEM43_fam"/>
</dbReference>
<proteinExistence type="inferred from homology"/>
<evidence type="ECO:0000313" key="11">
    <source>
        <dbReference type="EMBL" id="CAI4008588.1"/>
    </source>
</evidence>
<reference evidence="11" key="1">
    <citation type="submission" date="2022-10" db="EMBL/GenBank/DDBJ databases">
        <authorList>
            <person name="Chen Y."/>
            <person name="Dougan E. K."/>
            <person name="Chan C."/>
            <person name="Rhodes N."/>
            <person name="Thang M."/>
        </authorList>
    </citation>
    <scope>NUCLEOTIDE SEQUENCE</scope>
</reference>
<keyword evidence="8 10" id="KW-0472">Membrane</keyword>
<gene>
    <name evidence="11" type="ORF">C1SCF055_LOCUS34014</name>
</gene>
<dbReference type="Pfam" id="PF07787">
    <property type="entry name" value="TMEM43"/>
    <property type="match status" value="1"/>
</dbReference>
<dbReference type="GO" id="GO:0071763">
    <property type="term" value="P:nuclear membrane organization"/>
    <property type="evidence" value="ECO:0007669"/>
    <property type="project" value="TreeGrafter"/>
</dbReference>
<evidence type="ECO:0000313" key="12">
    <source>
        <dbReference type="EMBL" id="CAL4795900.1"/>
    </source>
</evidence>
<feature type="transmembrane region" description="Helical" evidence="10">
    <location>
        <begin position="157"/>
        <end position="181"/>
    </location>
</feature>
<reference evidence="12 13" key="2">
    <citation type="submission" date="2024-05" db="EMBL/GenBank/DDBJ databases">
        <authorList>
            <person name="Chen Y."/>
            <person name="Shah S."/>
            <person name="Dougan E. K."/>
            <person name="Thang M."/>
            <person name="Chan C."/>
        </authorList>
    </citation>
    <scope>NUCLEOTIDE SEQUENCE [LARGE SCALE GENOMIC DNA]</scope>
</reference>
<comment type="subcellular location">
    <subcellularLocation>
        <location evidence="1">Endomembrane system</location>
        <topology evidence="1">Multi-pass membrane protein</topology>
    </subcellularLocation>
    <subcellularLocation>
        <location evidence="3">Endoplasmic reticulum membrane</location>
    </subcellularLocation>
    <subcellularLocation>
        <location evidence="2">Nucleus envelope</location>
    </subcellularLocation>
</comment>
<evidence type="ECO:0000256" key="2">
    <source>
        <dbReference type="ARBA" id="ARBA00004259"/>
    </source>
</evidence>
<dbReference type="OrthoDB" id="436041at2759"/>
<evidence type="ECO:0000256" key="9">
    <source>
        <dbReference type="ARBA" id="ARBA00023242"/>
    </source>
</evidence>
<evidence type="ECO:0000313" key="13">
    <source>
        <dbReference type="Proteomes" id="UP001152797"/>
    </source>
</evidence>
<organism evidence="11">
    <name type="scientific">Cladocopium goreaui</name>
    <dbReference type="NCBI Taxonomy" id="2562237"/>
    <lineage>
        <taxon>Eukaryota</taxon>
        <taxon>Sar</taxon>
        <taxon>Alveolata</taxon>
        <taxon>Dinophyceae</taxon>
        <taxon>Suessiales</taxon>
        <taxon>Symbiodiniaceae</taxon>
        <taxon>Cladocopium</taxon>
    </lineage>
</organism>
<evidence type="ECO:0000256" key="8">
    <source>
        <dbReference type="ARBA" id="ARBA00023136"/>
    </source>
</evidence>
<keyword evidence="7 10" id="KW-1133">Transmembrane helix</keyword>
<comment type="similarity">
    <text evidence="4">Belongs to the TMEM43 family.</text>
</comment>
<dbReference type="EMBL" id="CAMXCT030004332">
    <property type="protein sequence ID" value="CAL4795900.1"/>
    <property type="molecule type" value="Genomic_DNA"/>
</dbReference>
<evidence type="ECO:0000256" key="5">
    <source>
        <dbReference type="ARBA" id="ARBA00022692"/>
    </source>
</evidence>
<accession>A0A9P1DEK8</accession>
<dbReference type="PANTHER" id="PTHR13416:SF2">
    <property type="entry name" value="TRANSMEMBRANE PROTEIN 43"/>
    <property type="match status" value="1"/>
</dbReference>
<evidence type="ECO:0000256" key="10">
    <source>
        <dbReference type="SAM" id="Phobius"/>
    </source>
</evidence>
<feature type="transmembrane region" description="Helical" evidence="10">
    <location>
        <begin position="118"/>
        <end position="137"/>
    </location>
</feature>
<name>A0A9P1DEK8_9DINO</name>
<dbReference type="AlphaFoldDB" id="A0A9P1DEK8"/>
<evidence type="ECO:0000256" key="3">
    <source>
        <dbReference type="ARBA" id="ARBA00004586"/>
    </source>
</evidence>
<evidence type="ECO:0000256" key="7">
    <source>
        <dbReference type="ARBA" id="ARBA00022989"/>
    </source>
</evidence>
<dbReference type="EMBL" id="CAMXCT020004332">
    <property type="protein sequence ID" value="CAL1161963.1"/>
    <property type="molecule type" value="Genomic_DNA"/>
</dbReference>
<evidence type="ECO:0000256" key="4">
    <source>
        <dbReference type="ARBA" id="ARBA00006627"/>
    </source>
</evidence>
<dbReference type="GO" id="GO:0005789">
    <property type="term" value="C:endoplasmic reticulum membrane"/>
    <property type="evidence" value="ECO:0007669"/>
    <property type="project" value="UniProtKB-SubCell"/>
</dbReference>
<dbReference type="GO" id="GO:0006629">
    <property type="term" value="P:lipid metabolic process"/>
    <property type="evidence" value="ECO:0007669"/>
    <property type="project" value="TreeGrafter"/>
</dbReference>
<evidence type="ECO:0000256" key="6">
    <source>
        <dbReference type="ARBA" id="ARBA00022824"/>
    </source>
</evidence>
<protein>
    <submittedName>
        <fullName evidence="11">Uncharacterized protein</fullName>
    </submittedName>
</protein>
<dbReference type="Proteomes" id="UP001152797">
    <property type="component" value="Unassembled WGS sequence"/>
</dbReference>
<feature type="transmembrane region" description="Helical" evidence="10">
    <location>
        <begin position="188"/>
        <end position="206"/>
    </location>
</feature>
<comment type="caution">
    <text evidence="11">The sequence shown here is derived from an EMBL/GenBank/DDBJ whole genome shotgun (WGS) entry which is preliminary data.</text>
</comment>
<evidence type="ECO:0000256" key="1">
    <source>
        <dbReference type="ARBA" id="ARBA00004127"/>
    </source>
</evidence>
<dbReference type="PANTHER" id="PTHR13416">
    <property type="match status" value="1"/>
</dbReference>
<dbReference type="GO" id="GO:0005637">
    <property type="term" value="C:nuclear inner membrane"/>
    <property type="evidence" value="ECO:0007669"/>
    <property type="project" value="TreeGrafter"/>
</dbReference>
<keyword evidence="5 10" id="KW-0812">Transmembrane</keyword>
<keyword evidence="9" id="KW-0539">Nucleus</keyword>
<keyword evidence="13" id="KW-1185">Reference proteome</keyword>
<sequence length="311" mass="33735">MADVWTLPTSMVQKIPLDTSISGTAPPLWVRSEGSLFTTNKYGLGNGMGDMRIRFKGNNWNNVALSVLGKNVMGTIQDWVAPDDWLCSGYTLKDLRMGTMEISKMWEMQRAESSGMTWALRFVGFALAWIAFCLLAGPLEVATDCIPCIGPMLCNAVSAIACCVSCLPAIACTMGVVGVVWIVMRPMVGIPLIIIFLLVMIGMIVWKCCFTKKSKKVYDSEGQQDDPGTVVGKQDVEVKQYSGPVDEALARSFIHALRAEYVQNEAGAVGVVFDANGNAEGALGPYEEEVRAAGDKAACIDSIAQRWNLVI</sequence>
<keyword evidence="6" id="KW-0256">Endoplasmic reticulum</keyword>
<dbReference type="EMBL" id="CAMXCT010004332">
    <property type="protein sequence ID" value="CAI4008588.1"/>
    <property type="molecule type" value="Genomic_DNA"/>
</dbReference>